<protein>
    <submittedName>
        <fullName evidence="1">Uncharacterized protein</fullName>
    </submittedName>
</protein>
<reference evidence="2" key="1">
    <citation type="journal article" date="2016" name="Genome Announc.">
        <title>Draft Genome Sequences of Methanobrevibacter curvatus DSM11111, Methanobrevibacter cuticularis DSM11139, Methanobrevibacter filiformis DSM11501, and Methanobrevibacter oralis DSM7256.</title>
        <authorList>
            <person name="Poehlein A."/>
            <person name="Seedorf H."/>
        </authorList>
    </citation>
    <scope>NUCLEOTIDE SEQUENCE [LARGE SCALE GENOMIC DNA]</scope>
    <source>
        <strain evidence="2">DSM 7256 / JCM 30027 / ZR</strain>
    </source>
</reference>
<proteinExistence type="predicted"/>
<evidence type="ECO:0000313" key="1">
    <source>
        <dbReference type="EMBL" id="KZX11380.1"/>
    </source>
</evidence>
<dbReference type="EMBL" id="LWMU01000092">
    <property type="protein sequence ID" value="KZX11380.1"/>
    <property type="molecule type" value="Genomic_DNA"/>
</dbReference>
<dbReference type="Proteomes" id="UP000077428">
    <property type="component" value="Unassembled WGS sequence"/>
</dbReference>
<name>A0A162FKH8_METOA</name>
<evidence type="ECO:0000313" key="2">
    <source>
        <dbReference type="Proteomes" id="UP000077428"/>
    </source>
</evidence>
<accession>A0A162FKH8</accession>
<dbReference type="STRING" id="66851.MBORA_16250"/>
<dbReference type="RefSeq" id="WP_042693425.1">
    <property type="nucleotide sequence ID" value="NZ_CABMAB010000022.1"/>
</dbReference>
<sequence>MKRIDNITATQGRLKQAYDKGLGKLVQNDISKTVNNIVKDTRINTGVITKFYPYLDKAEVKLSNDKLILCKILHRYGGELIDYYTPTGEEDYCIKLKEPCILPREELNCLIININDNTEEYLLLGFYEPNELIGISPATQGNMKLITRGGTNQFYIKFGYDGLKISSIDKPETIVGEIENESVKLEYVNKEEVYTKKEIDNILNSGIHNIDFLANLDNIIQELINYGA</sequence>
<gene>
    <name evidence="1" type="ORF">MBORA_16250</name>
</gene>
<organism evidence="1 2">
    <name type="scientific">Methanobrevibacter oralis</name>
    <dbReference type="NCBI Taxonomy" id="66851"/>
    <lineage>
        <taxon>Archaea</taxon>
        <taxon>Methanobacteriati</taxon>
        <taxon>Methanobacteriota</taxon>
        <taxon>Methanomada group</taxon>
        <taxon>Methanobacteria</taxon>
        <taxon>Methanobacteriales</taxon>
        <taxon>Methanobacteriaceae</taxon>
        <taxon>Methanobrevibacter</taxon>
    </lineage>
</organism>
<dbReference type="AlphaFoldDB" id="A0A162FKH8"/>
<comment type="caution">
    <text evidence="1">The sequence shown here is derived from an EMBL/GenBank/DDBJ whole genome shotgun (WGS) entry which is preliminary data.</text>
</comment>
<dbReference type="PATRIC" id="fig|66851.6.peg.1764"/>
<keyword evidence="2" id="KW-1185">Reference proteome</keyword>